<dbReference type="Proteomes" id="UP000624703">
    <property type="component" value="Unassembled WGS sequence"/>
</dbReference>
<name>A0A8J7MFR0_9BACT</name>
<evidence type="ECO:0000313" key="2">
    <source>
        <dbReference type="EMBL" id="MBK1792192.1"/>
    </source>
</evidence>
<feature type="chain" id="PRO_5035174958" evidence="1">
    <location>
        <begin position="22"/>
        <end position="175"/>
    </location>
</feature>
<dbReference type="EMBL" id="JAENIM010000044">
    <property type="protein sequence ID" value="MBK1792192.1"/>
    <property type="molecule type" value="Genomic_DNA"/>
</dbReference>
<evidence type="ECO:0000313" key="3">
    <source>
        <dbReference type="Proteomes" id="UP000624703"/>
    </source>
</evidence>
<reference evidence="2" key="1">
    <citation type="submission" date="2021-01" db="EMBL/GenBank/DDBJ databases">
        <title>Modified the classification status of verrucomicrobia.</title>
        <authorList>
            <person name="Feng X."/>
        </authorList>
    </citation>
    <scope>NUCLEOTIDE SEQUENCE</scope>
    <source>
        <strain evidence="2">_KCTC 22039</strain>
    </source>
</reference>
<protein>
    <submittedName>
        <fullName evidence="2">Uncharacterized protein</fullName>
    </submittedName>
</protein>
<comment type="caution">
    <text evidence="2">The sequence shown here is derived from an EMBL/GenBank/DDBJ whole genome shotgun (WGS) entry which is preliminary data.</text>
</comment>
<feature type="signal peptide" evidence="1">
    <location>
        <begin position="1"/>
        <end position="21"/>
    </location>
</feature>
<gene>
    <name evidence="2" type="ORF">JIN82_13605</name>
</gene>
<keyword evidence="3" id="KW-1185">Reference proteome</keyword>
<organism evidence="2 3">
    <name type="scientific">Persicirhabdus sediminis</name>
    <dbReference type="NCBI Taxonomy" id="454144"/>
    <lineage>
        <taxon>Bacteria</taxon>
        <taxon>Pseudomonadati</taxon>
        <taxon>Verrucomicrobiota</taxon>
        <taxon>Verrucomicrobiia</taxon>
        <taxon>Verrucomicrobiales</taxon>
        <taxon>Verrucomicrobiaceae</taxon>
        <taxon>Persicirhabdus</taxon>
    </lineage>
</organism>
<accession>A0A8J7MFR0</accession>
<proteinExistence type="predicted"/>
<evidence type="ECO:0000256" key="1">
    <source>
        <dbReference type="SAM" id="SignalP"/>
    </source>
</evidence>
<dbReference type="RefSeq" id="WP_200312207.1">
    <property type="nucleotide sequence ID" value="NZ_JAENIM010000044.1"/>
</dbReference>
<keyword evidence="1" id="KW-0732">Signal</keyword>
<dbReference type="AlphaFoldDB" id="A0A8J7MFR0"/>
<sequence length="175" mass="19069">MTRIPQIAIFLSMMLTGIVSAQLATSFFTQADPKYSALVASSEFEKEPEIDYFTAQLPGYGGYELIMQGGDSRSWIEVRYAGQTSNLQSEIMGKVNGQFPAVTNGVVEWRGKIINKVFVPQVIIYRMDGSDPETMKKIESLVVIALNSGGDANLLGVVAGDQPAQAKKLADQNLK</sequence>